<comment type="caution">
    <text evidence="3">The sequence shown here is derived from an EMBL/GenBank/DDBJ whole genome shotgun (WGS) entry which is preliminary data.</text>
</comment>
<dbReference type="EMBL" id="BKAD01000014">
    <property type="protein sequence ID" value="GEP30528.1"/>
    <property type="molecule type" value="Genomic_DNA"/>
</dbReference>
<dbReference type="GO" id="GO:0015562">
    <property type="term" value="F:efflux transmembrane transporter activity"/>
    <property type="evidence" value="ECO:0007669"/>
    <property type="project" value="InterPro"/>
</dbReference>
<dbReference type="AlphaFoldDB" id="A0A512L7S8"/>
<evidence type="ECO:0000256" key="1">
    <source>
        <dbReference type="ARBA" id="ARBA00007613"/>
    </source>
</evidence>
<dbReference type="GO" id="GO:0005886">
    <property type="term" value="C:plasma membrane"/>
    <property type="evidence" value="ECO:0007669"/>
    <property type="project" value="UniProtKB-SubCell"/>
</dbReference>
<evidence type="ECO:0000313" key="4">
    <source>
        <dbReference type="Proteomes" id="UP000321337"/>
    </source>
</evidence>
<dbReference type="PANTHER" id="PTHR30203">
    <property type="entry name" value="OUTER MEMBRANE CATION EFFLUX PROTEIN"/>
    <property type="match status" value="1"/>
</dbReference>
<dbReference type="Gene3D" id="2.20.200.10">
    <property type="entry name" value="Outer membrane efflux proteins (OEP)"/>
    <property type="match status" value="1"/>
</dbReference>
<evidence type="ECO:0000313" key="3">
    <source>
        <dbReference type="EMBL" id="GEP30528.1"/>
    </source>
</evidence>
<gene>
    <name evidence="3" type="ORF">TPL01_16660</name>
</gene>
<name>A0A512L7S8_9PROT</name>
<keyword evidence="2" id="KW-0564">Palmitate</keyword>
<organism evidence="3 4">
    <name type="scientific">Sulfuriferula plumbiphila</name>
    <dbReference type="NCBI Taxonomy" id="171865"/>
    <lineage>
        <taxon>Bacteria</taxon>
        <taxon>Pseudomonadati</taxon>
        <taxon>Pseudomonadota</taxon>
        <taxon>Betaproteobacteria</taxon>
        <taxon>Nitrosomonadales</taxon>
        <taxon>Sulfuricellaceae</taxon>
        <taxon>Sulfuriferula</taxon>
    </lineage>
</organism>
<evidence type="ECO:0000256" key="2">
    <source>
        <dbReference type="RuleBase" id="RU362097"/>
    </source>
</evidence>
<keyword evidence="2" id="KW-0472">Membrane</keyword>
<dbReference type="Pfam" id="PF02321">
    <property type="entry name" value="OEP"/>
    <property type="match status" value="2"/>
</dbReference>
<dbReference type="Proteomes" id="UP000321337">
    <property type="component" value="Unassembled WGS sequence"/>
</dbReference>
<accession>A0A512L7S8</accession>
<keyword evidence="2" id="KW-0812">Transmembrane</keyword>
<keyword evidence="4" id="KW-1185">Reference proteome</keyword>
<dbReference type="InterPro" id="IPR003423">
    <property type="entry name" value="OMP_efflux"/>
</dbReference>
<dbReference type="OrthoDB" id="9770517at2"/>
<dbReference type="NCBIfam" id="TIGR01845">
    <property type="entry name" value="outer_NodT"/>
    <property type="match status" value="1"/>
</dbReference>
<protein>
    <recommendedName>
        <fullName evidence="5">RND transporter</fullName>
    </recommendedName>
</protein>
<dbReference type="SUPFAM" id="SSF56954">
    <property type="entry name" value="Outer membrane efflux proteins (OEP)"/>
    <property type="match status" value="1"/>
</dbReference>
<keyword evidence="2" id="KW-0449">Lipoprotein</keyword>
<keyword evidence="2" id="KW-1134">Transmembrane beta strand</keyword>
<dbReference type="Gene3D" id="1.20.1600.10">
    <property type="entry name" value="Outer membrane efflux proteins (OEP)"/>
    <property type="match status" value="1"/>
</dbReference>
<dbReference type="PANTHER" id="PTHR30203:SF33">
    <property type="entry name" value="BLR4455 PROTEIN"/>
    <property type="match status" value="1"/>
</dbReference>
<comment type="subcellular location">
    <subcellularLocation>
        <location evidence="2">Cell membrane</location>
        <topology evidence="2">Lipid-anchor</topology>
    </subcellularLocation>
</comment>
<dbReference type="InterPro" id="IPR010131">
    <property type="entry name" value="MdtP/NodT-like"/>
</dbReference>
<proteinExistence type="inferred from homology"/>
<evidence type="ECO:0008006" key="5">
    <source>
        <dbReference type="Google" id="ProtNLM"/>
    </source>
</evidence>
<reference evidence="3 4" key="1">
    <citation type="submission" date="2019-07" db="EMBL/GenBank/DDBJ databases">
        <title>Whole genome shotgun sequence of Thiobacillus plumbophilus NBRC 107929.</title>
        <authorList>
            <person name="Hosoyama A."/>
            <person name="Uohara A."/>
            <person name="Ohji S."/>
            <person name="Ichikawa N."/>
        </authorList>
    </citation>
    <scope>NUCLEOTIDE SEQUENCE [LARGE SCALE GENOMIC DNA]</scope>
    <source>
        <strain evidence="3 4">NBRC 107929</strain>
    </source>
</reference>
<comment type="similarity">
    <text evidence="1 2">Belongs to the outer membrane factor (OMF) (TC 1.B.17) family.</text>
</comment>
<sequence>MVLTALLLCAGLGACSTTPPQPPVKLGVPAAFAESQGWMPARPQDAAPRGAWWQVYNDALLDQLEQQVAQANQSLQAALAAYDQATALTAASRAQFYPTLGASLSASRSKSGTLFSTGQTNSQSVPSNTFSAGLTASWVPDLWGQVRQQVAASEASAQASAATLQATLLSLQATLAQTYLQLRVTDAQIGLAGQTVAAYQKALQLTENRYRAGVVSAADVAQARTQLLGAQVTHTDLGVTRAQQQHAIAVLVGVPPAQFSLAAVDMRPAVPEIPAGVPAQLLQRRPDLAAAERKVAQANAQIGVAQAAWFPALTLSAQTGSRVSHLADLFSAPSLFWSLGPTLALTLFDAGARSAQVASAEAGYRQTVANYRQTVLTAFQQAEDNLAAQRILSEEAALQRQTVQAAETSLRLAENQYKAGTVPYLNVITAQATASSAQNAELGLLGRRLTASVLLIQALGGGWGGDTPALGSAPVRSE</sequence>